<evidence type="ECO:0000313" key="2">
    <source>
        <dbReference type="EMBL" id="CZT15356.1"/>
    </source>
</evidence>
<dbReference type="InterPro" id="IPR015424">
    <property type="entry name" value="PyrdxlP-dep_Trfase"/>
</dbReference>
<evidence type="ECO:0000259" key="1">
    <source>
        <dbReference type="Pfam" id="PF00266"/>
    </source>
</evidence>
<dbReference type="AlphaFoldDB" id="A0A2D3UWC6"/>
<dbReference type="PANTHER" id="PTHR14237">
    <property type="entry name" value="MOLYBDOPTERIN COFACTOR SULFURASE MOSC"/>
    <property type="match status" value="1"/>
</dbReference>
<sequence>MQQSPKNRRSVHPVDLLRTLEYPQLAGKTYLDHAGTTLWAKSLIDEFAQQMGSTLYGNPHSEHESSKRAETRVEETRRKALQFFNADPEEWDLVFTANATAAIKLVHDCFRDSAETQRRTWWYGYHKDAHTSVVGLREGTRTHRCYRSDKEVELWIEARGLGGAQPRDIGLFAYPAQSNMTGRRLPLDWPGRIRDRVRAEVFTLLDAAALVSTAPLDIGALSEKSTAPDFVSLSFYKIFGFPNLGALLVKKSASRILQGRKFFGGGTVDMVICMNDHWVSKKSGEVHEVLEDGTLPFTSIFALDIAIDTHRKIYGDSPMQYISSHTSRLTRLLFEDLMTLRHSNGTSVIQVYNDNSASYGDSATQGGTIALNIQKPCGAIISYQIVEKEANAAGIHIRGGSLCNPGGVASYLGWQPEELLAAYDEGHRCSKPISEMFGKQLGVVRVSLGAMSNEQDIDTFVRFVQETYVDRVFVEDQPKPVAVAMPMMTDMPMGAPFAAAARPPSSRSMVAPRAAQRSDMSGTVMQVDNYKDEYFVSRKKSSDWKRKSFEVPGSVKSRGSAMKRFGYSLRNAMPKFQSDNLLNRQATVVE</sequence>
<dbReference type="EMBL" id="FJUY01000001">
    <property type="protein sequence ID" value="CZT15356.1"/>
    <property type="molecule type" value="Genomic_DNA"/>
</dbReference>
<dbReference type="Gene3D" id="3.40.640.10">
    <property type="entry name" value="Type I PLP-dependent aspartate aminotransferase-like (Major domain)"/>
    <property type="match status" value="1"/>
</dbReference>
<dbReference type="InterPro" id="IPR015421">
    <property type="entry name" value="PyrdxlP-dep_Trfase_major"/>
</dbReference>
<dbReference type="STRING" id="112498.A0A2D3UWC6"/>
<accession>A0A2D3UWC6</accession>
<dbReference type="GO" id="GO:0008265">
    <property type="term" value="F:molybdenum cofactor sulfurtransferase activity"/>
    <property type="evidence" value="ECO:0007669"/>
    <property type="project" value="TreeGrafter"/>
</dbReference>
<dbReference type="RefSeq" id="XP_023622253.1">
    <property type="nucleotide sequence ID" value="XM_023766485.1"/>
</dbReference>
<dbReference type="Pfam" id="PF00266">
    <property type="entry name" value="Aminotran_5"/>
    <property type="match status" value="1"/>
</dbReference>
<name>A0A2D3UWC6_9PEZI</name>
<dbReference type="SUPFAM" id="SSF53383">
    <property type="entry name" value="PLP-dependent transferases"/>
    <property type="match status" value="1"/>
</dbReference>
<reference evidence="2 3" key="1">
    <citation type="submission" date="2016-03" db="EMBL/GenBank/DDBJ databases">
        <authorList>
            <person name="Ploux O."/>
        </authorList>
    </citation>
    <scope>NUCLEOTIDE SEQUENCE [LARGE SCALE GENOMIC DNA]</scope>
    <source>
        <strain evidence="2 3">URUG2</strain>
    </source>
</reference>
<dbReference type="Gene3D" id="3.90.1150.10">
    <property type="entry name" value="Aspartate Aminotransferase, domain 1"/>
    <property type="match status" value="1"/>
</dbReference>
<dbReference type="OrthoDB" id="10264306at2759"/>
<keyword evidence="3" id="KW-1185">Reference proteome</keyword>
<evidence type="ECO:0000313" key="3">
    <source>
        <dbReference type="Proteomes" id="UP000225277"/>
    </source>
</evidence>
<dbReference type="GO" id="GO:0043545">
    <property type="term" value="P:molybdopterin cofactor metabolic process"/>
    <property type="evidence" value="ECO:0007669"/>
    <property type="project" value="TreeGrafter"/>
</dbReference>
<organism evidence="2 3">
    <name type="scientific">Ramularia collo-cygni</name>
    <dbReference type="NCBI Taxonomy" id="112498"/>
    <lineage>
        <taxon>Eukaryota</taxon>
        <taxon>Fungi</taxon>
        <taxon>Dikarya</taxon>
        <taxon>Ascomycota</taxon>
        <taxon>Pezizomycotina</taxon>
        <taxon>Dothideomycetes</taxon>
        <taxon>Dothideomycetidae</taxon>
        <taxon>Mycosphaerellales</taxon>
        <taxon>Mycosphaerellaceae</taxon>
        <taxon>Ramularia</taxon>
    </lineage>
</organism>
<dbReference type="InterPro" id="IPR015422">
    <property type="entry name" value="PyrdxlP-dep_Trfase_small"/>
</dbReference>
<feature type="domain" description="Aminotransferase class V" evidence="1">
    <location>
        <begin position="29"/>
        <end position="342"/>
    </location>
</feature>
<protein>
    <submittedName>
        <fullName evidence="2">Related to hxB protein</fullName>
    </submittedName>
</protein>
<gene>
    <name evidence="2" type="ORF">RCC_01219</name>
</gene>
<proteinExistence type="predicted"/>
<dbReference type="PANTHER" id="PTHR14237:SF80">
    <property type="entry name" value="MOLYBDENUM COFACTOR SULFURASE"/>
    <property type="match status" value="1"/>
</dbReference>
<dbReference type="GeneID" id="35596508"/>
<dbReference type="Proteomes" id="UP000225277">
    <property type="component" value="Unassembled WGS sequence"/>
</dbReference>
<dbReference type="InterPro" id="IPR000192">
    <property type="entry name" value="Aminotrans_V_dom"/>
</dbReference>